<keyword evidence="3 8" id="KW-0274">FAD</keyword>
<evidence type="ECO:0000256" key="9">
    <source>
        <dbReference type="PIRSR" id="PIRSR000350-4"/>
    </source>
</evidence>
<dbReference type="GO" id="GO:0003955">
    <property type="term" value="F:NAD(P)H dehydrogenase (quinone) activity"/>
    <property type="evidence" value="ECO:0007669"/>
    <property type="project" value="TreeGrafter"/>
</dbReference>
<feature type="disulfide bond" description="Redox-active" evidence="9">
    <location>
        <begin position="44"/>
        <end position="49"/>
    </location>
</feature>
<evidence type="ECO:0000256" key="3">
    <source>
        <dbReference type="ARBA" id="ARBA00022827"/>
    </source>
</evidence>
<dbReference type="Gene3D" id="3.50.50.60">
    <property type="entry name" value="FAD/NAD(P)-binding domain"/>
    <property type="match status" value="2"/>
</dbReference>
<organism evidence="13 14">
    <name type="scientific">Owenweeksia hongkongensis (strain DSM 17368 / CIP 108786 / JCM 12287 / NRRL B-23963 / UST20020801)</name>
    <dbReference type="NCBI Taxonomy" id="926562"/>
    <lineage>
        <taxon>Bacteria</taxon>
        <taxon>Pseudomonadati</taxon>
        <taxon>Bacteroidota</taxon>
        <taxon>Flavobacteriia</taxon>
        <taxon>Flavobacteriales</taxon>
        <taxon>Owenweeksiaceae</taxon>
        <taxon>Owenweeksia</taxon>
    </lineage>
</organism>
<evidence type="ECO:0000259" key="12">
    <source>
        <dbReference type="Pfam" id="PF07992"/>
    </source>
</evidence>
<keyword evidence="2 10" id="KW-0285">Flavoprotein</keyword>
<dbReference type="Gene3D" id="3.30.390.30">
    <property type="match status" value="1"/>
</dbReference>
<evidence type="ECO:0000256" key="2">
    <source>
        <dbReference type="ARBA" id="ARBA00022630"/>
    </source>
</evidence>
<feature type="binding site" evidence="8">
    <location>
        <position position="308"/>
    </location>
    <ligand>
        <name>FAD</name>
        <dbReference type="ChEBI" id="CHEBI:57692"/>
    </ligand>
</feature>
<dbReference type="InterPro" id="IPR036188">
    <property type="entry name" value="FAD/NAD-bd_sf"/>
</dbReference>
<evidence type="ECO:0000256" key="5">
    <source>
        <dbReference type="ARBA" id="ARBA00023002"/>
    </source>
</evidence>
<dbReference type="RefSeq" id="WP_014203229.1">
    <property type="nucleotide sequence ID" value="NC_016599.1"/>
</dbReference>
<keyword evidence="14" id="KW-1185">Reference proteome</keyword>
<evidence type="ECO:0000313" key="14">
    <source>
        <dbReference type="Proteomes" id="UP000005631"/>
    </source>
</evidence>
<comment type="similarity">
    <text evidence="1 10">Belongs to the class-I pyridine nucleotide-disulfide oxidoreductase family.</text>
</comment>
<comment type="cofactor">
    <cofactor evidence="8">
        <name>FAD</name>
        <dbReference type="ChEBI" id="CHEBI:57692"/>
    </cofactor>
    <text evidence="8">Binds 1 FAD per subunit.</text>
</comment>
<dbReference type="PRINTS" id="PR00368">
    <property type="entry name" value="FADPNR"/>
</dbReference>
<evidence type="ECO:0000313" key="13">
    <source>
        <dbReference type="EMBL" id="AEV33880.1"/>
    </source>
</evidence>
<feature type="binding site" evidence="8">
    <location>
        <begin position="142"/>
        <end position="144"/>
    </location>
    <ligand>
        <name>FAD</name>
        <dbReference type="ChEBI" id="CHEBI:57692"/>
    </ligand>
</feature>
<keyword evidence="5 10" id="KW-0560">Oxidoreductase</keyword>
<dbReference type="SUPFAM" id="SSF55424">
    <property type="entry name" value="FAD/NAD-linked reductases, dimerisation (C-terminal) domain"/>
    <property type="match status" value="1"/>
</dbReference>
<dbReference type="PANTHER" id="PTHR43014">
    <property type="entry name" value="MERCURIC REDUCTASE"/>
    <property type="match status" value="1"/>
</dbReference>
<name>G8R1D7_OWEHD</name>
<keyword evidence="13" id="KW-0670">Pyruvate</keyword>
<dbReference type="InterPro" id="IPR016156">
    <property type="entry name" value="FAD/NAD-linked_Rdtase_dimer_sf"/>
</dbReference>
<protein>
    <submittedName>
        <fullName evidence="13">Pyruvate/2-oxoglutarate dehydrogenase complex, dihydrolipoamide dehydrogenase component</fullName>
    </submittedName>
</protein>
<feature type="binding site" evidence="8">
    <location>
        <position position="267"/>
    </location>
    <ligand>
        <name>NAD(+)</name>
        <dbReference type="ChEBI" id="CHEBI:57540"/>
    </ligand>
</feature>
<dbReference type="InterPro" id="IPR012999">
    <property type="entry name" value="Pyr_OxRdtase_I_AS"/>
</dbReference>
<dbReference type="OrthoDB" id="9800167at2"/>
<evidence type="ECO:0000256" key="4">
    <source>
        <dbReference type="ARBA" id="ARBA00022857"/>
    </source>
</evidence>
<dbReference type="PRINTS" id="PR00411">
    <property type="entry name" value="PNDRDTASEI"/>
</dbReference>
<gene>
    <name evidence="13" type="ordered locus">Oweho_2923</name>
</gene>
<dbReference type="InterPro" id="IPR001100">
    <property type="entry name" value="Pyr_nuc-diS_OxRdtase"/>
</dbReference>
<dbReference type="PROSITE" id="PS00076">
    <property type="entry name" value="PYRIDINE_REDOX_1"/>
    <property type="match status" value="1"/>
</dbReference>
<dbReference type="eggNOG" id="COG1249">
    <property type="taxonomic scope" value="Bacteria"/>
</dbReference>
<evidence type="ECO:0000259" key="11">
    <source>
        <dbReference type="Pfam" id="PF02852"/>
    </source>
</evidence>
<dbReference type="PANTHER" id="PTHR43014:SF2">
    <property type="entry name" value="MERCURIC REDUCTASE"/>
    <property type="match status" value="1"/>
</dbReference>
<evidence type="ECO:0000256" key="1">
    <source>
        <dbReference type="ARBA" id="ARBA00007532"/>
    </source>
</evidence>
<dbReference type="SUPFAM" id="SSF51905">
    <property type="entry name" value="FAD/NAD(P)-binding domain"/>
    <property type="match status" value="1"/>
</dbReference>
<dbReference type="GO" id="GO:0050660">
    <property type="term" value="F:flavin adenine dinucleotide binding"/>
    <property type="evidence" value="ECO:0007669"/>
    <property type="project" value="TreeGrafter"/>
</dbReference>
<keyword evidence="8" id="KW-0520">NAD</keyword>
<dbReference type="HOGENOM" id="CLU_016755_1_0_10"/>
<dbReference type="Proteomes" id="UP000005631">
    <property type="component" value="Chromosome"/>
</dbReference>
<dbReference type="AlphaFoldDB" id="G8R1D7"/>
<dbReference type="EMBL" id="CP003156">
    <property type="protein sequence ID" value="AEV33880.1"/>
    <property type="molecule type" value="Genomic_DNA"/>
</dbReference>
<evidence type="ECO:0000256" key="10">
    <source>
        <dbReference type="RuleBase" id="RU003691"/>
    </source>
</evidence>
<dbReference type="GO" id="GO:0016668">
    <property type="term" value="F:oxidoreductase activity, acting on a sulfur group of donors, NAD(P) as acceptor"/>
    <property type="evidence" value="ECO:0007669"/>
    <property type="project" value="InterPro"/>
</dbReference>
<evidence type="ECO:0000256" key="7">
    <source>
        <dbReference type="ARBA" id="ARBA00023284"/>
    </source>
</evidence>
<dbReference type="InterPro" id="IPR023753">
    <property type="entry name" value="FAD/NAD-binding_dom"/>
</dbReference>
<keyword evidence="7 10" id="KW-0676">Redox-active center</keyword>
<dbReference type="InterPro" id="IPR004099">
    <property type="entry name" value="Pyr_nucl-diS_OxRdtase_dimer"/>
</dbReference>
<feature type="domain" description="FAD/NAD(P)-binding" evidence="12">
    <location>
        <begin position="5"/>
        <end position="312"/>
    </location>
</feature>
<dbReference type="Pfam" id="PF07992">
    <property type="entry name" value="Pyr_redox_2"/>
    <property type="match status" value="1"/>
</dbReference>
<evidence type="ECO:0000256" key="8">
    <source>
        <dbReference type="PIRSR" id="PIRSR000350-3"/>
    </source>
</evidence>
<feature type="binding site" evidence="8">
    <location>
        <position position="202"/>
    </location>
    <ligand>
        <name>NAD(+)</name>
        <dbReference type="ChEBI" id="CHEBI:57540"/>
    </ligand>
</feature>
<proteinExistence type="inferred from homology"/>
<dbReference type="STRING" id="926562.Oweho_2923"/>
<feature type="binding site" evidence="8">
    <location>
        <begin position="179"/>
        <end position="186"/>
    </location>
    <ligand>
        <name>NAD(+)</name>
        <dbReference type="ChEBI" id="CHEBI:57540"/>
    </ligand>
</feature>
<sequence length="480" mass="53352">MKSKYDIIVIGSGSGGLGVALGMKTFGFDVLMVEKDGNNIGGECLNSGCVPSKALIHVAELFAKGREAASYGLGDASGKADLQKVWEYVHGRQDMIRDHESLEYLREKEGLDIEIGYAKFSGRKEIEVNGKKFSAKKILVATGSRPRMINVDGMEKVNIYTNENLFHMKELPENMLIIGGGPIGMEMGQSFARLGSKVRVLEKHNRIMSKELPEVSTIVQERLEKDGIDFFLEHQLINFPEANMALLRDKSGNEKTIQCDAVLVGIGRTVSHEGLDIEKAGIKLKDKKVEIDDKLRAKDNKNIVFAGDAAGNVLFSHGAELHTTVLLTNFFTPSPFKQKFNLDHFSWCTFTDPEVCTFGLSEDEIKDRGISYERIDHSFESDDRAITSDYRYGKLILFLKKNWLNPRNGKILGGTVVAPSAGEMAQELIMANQQGLGAGAIFNKTYPYPVQTRVHKMALVEKFSSGISPTIKKLMKFLYH</sequence>
<keyword evidence="4" id="KW-0521">NADP</keyword>
<keyword evidence="6" id="KW-1015">Disulfide bond</keyword>
<evidence type="ECO:0000256" key="6">
    <source>
        <dbReference type="ARBA" id="ARBA00023157"/>
    </source>
</evidence>
<dbReference type="Pfam" id="PF02852">
    <property type="entry name" value="Pyr_redox_dim"/>
    <property type="match status" value="1"/>
</dbReference>
<accession>G8R1D7</accession>
<reference evidence="13 14" key="1">
    <citation type="journal article" date="2012" name="Stand. Genomic Sci.">
        <title>Genome sequence of the orange-pigmented seawater bacterium Owenweeksia hongkongensis type strain (UST20020801(T)).</title>
        <authorList>
            <person name="Riedel T."/>
            <person name="Held B."/>
            <person name="Nolan M."/>
            <person name="Lucas S."/>
            <person name="Lapidus A."/>
            <person name="Tice H."/>
            <person name="Del Rio T.G."/>
            <person name="Cheng J.F."/>
            <person name="Han C."/>
            <person name="Tapia R."/>
            <person name="Goodwin L.A."/>
            <person name="Pitluck S."/>
            <person name="Liolios K."/>
            <person name="Mavromatis K."/>
            <person name="Pagani I."/>
            <person name="Ivanova N."/>
            <person name="Mikhailova N."/>
            <person name="Pati A."/>
            <person name="Chen A."/>
            <person name="Palaniappan K."/>
            <person name="Rohde M."/>
            <person name="Tindall B.J."/>
            <person name="Detter J.C."/>
            <person name="Goker M."/>
            <person name="Woyke T."/>
            <person name="Bristow J."/>
            <person name="Eisen J.A."/>
            <person name="Markowitz V."/>
            <person name="Hugenholtz P."/>
            <person name="Klenk H.P."/>
            <person name="Kyrpides N.C."/>
        </authorList>
    </citation>
    <scope>NUCLEOTIDE SEQUENCE</scope>
    <source>
        <strain evidence="14">DSM 17368 / JCM 12287 / NRRL B-23963</strain>
    </source>
</reference>
<dbReference type="KEGG" id="oho:Oweho_2923"/>
<dbReference type="PIRSF" id="PIRSF000350">
    <property type="entry name" value="Mercury_reductase_MerA"/>
    <property type="match status" value="1"/>
</dbReference>
<feature type="domain" description="Pyridine nucleotide-disulphide oxidoreductase dimerisation" evidence="11">
    <location>
        <begin position="347"/>
        <end position="452"/>
    </location>
</feature>
<keyword evidence="8" id="KW-0547">Nucleotide-binding</keyword>
<feature type="binding site" evidence="8">
    <location>
        <position position="53"/>
    </location>
    <ligand>
        <name>FAD</name>
        <dbReference type="ChEBI" id="CHEBI:57692"/>
    </ligand>
</feature>